<dbReference type="EMBL" id="CAJFCJ010000001">
    <property type="protein sequence ID" value="CAD5111410.1"/>
    <property type="molecule type" value="Genomic_DNA"/>
</dbReference>
<keyword evidence="4" id="KW-1185">Reference proteome</keyword>
<dbReference type="Proteomes" id="UP000549394">
    <property type="component" value="Unassembled WGS sequence"/>
</dbReference>
<feature type="region of interest" description="Disordered" evidence="1">
    <location>
        <begin position="107"/>
        <end position="142"/>
    </location>
</feature>
<feature type="signal peptide" evidence="2">
    <location>
        <begin position="1"/>
        <end position="22"/>
    </location>
</feature>
<evidence type="ECO:0000313" key="4">
    <source>
        <dbReference type="Proteomes" id="UP000549394"/>
    </source>
</evidence>
<keyword evidence="2" id="KW-0732">Signal</keyword>
<organism evidence="3 4">
    <name type="scientific">Dimorphilus gyrociliatus</name>
    <dbReference type="NCBI Taxonomy" id="2664684"/>
    <lineage>
        <taxon>Eukaryota</taxon>
        <taxon>Metazoa</taxon>
        <taxon>Spiralia</taxon>
        <taxon>Lophotrochozoa</taxon>
        <taxon>Annelida</taxon>
        <taxon>Polychaeta</taxon>
        <taxon>Polychaeta incertae sedis</taxon>
        <taxon>Dinophilidae</taxon>
        <taxon>Dimorphilus</taxon>
    </lineage>
</organism>
<evidence type="ECO:0000256" key="2">
    <source>
        <dbReference type="SAM" id="SignalP"/>
    </source>
</evidence>
<name>A0A7I8V591_9ANNE</name>
<dbReference type="AlphaFoldDB" id="A0A7I8V591"/>
<comment type="caution">
    <text evidence="3">The sequence shown here is derived from an EMBL/GenBank/DDBJ whole genome shotgun (WGS) entry which is preliminary data.</text>
</comment>
<feature type="chain" id="PRO_5029465464" evidence="2">
    <location>
        <begin position="23"/>
        <end position="142"/>
    </location>
</feature>
<evidence type="ECO:0000256" key="1">
    <source>
        <dbReference type="SAM" id="MobiDB-lite"/>
    </source>
</evidence>
<gene>
    <name evidence="3" type="ORF">DGYR_LOCUS709</name>
</gene>
<evidence type="ECO:0000313" key="3">
    <source>
        <dbReference type="EMBL" id="CAD5111410.1"/>
    </source>
</evidence>
<feature type="compositionally biased region" description="Basic and acidic residues" evidence="1">
    <location>
        <begin position="108"/>
        <end position="142"/>
    </location>
</feature>
<protein>
    <submittedName>
        <fullName evidence="3">DgyrCDS720</fullName>
    </submittedName>
</protein>
<sequence length="142" mass="16428">MQPLHVLAALLLVSLHIEKIDPKSVGGSRRGVYFSSFGEYLMEATTNSENLQKLEGENLQPLIPPQEMVRYFQKVPKHHWSCCMLGQLAGKRDTDLTDVAKLKTKKPTSYDRMKLTKKVEEKERGRRKRERESERSLSKDKK</sequence>
<accession>A0A7I8V591</accession>
<reference evidence="3 4" key="1">
    <citation type="submission" date="2020-08" db="EMBL/GenBank/DDBJ databases">
        <authorList>
            <person name="Hejnol A."/>
        </authorList>
    </citation>
    <scope>NUCLEOTIDE SEQUENCE [LARGE SCALE GENOMIC DNA]</scope>
</reference>
<proteinExistence type="predicted"/>